<dbReference type="HOGENOM" id="CLU_2987399_0_0_7"/>
<dbReference type="AlphaFoldDB" id="M4V869"/>
<feature type="region of interest" description="Disordered" evidence="1">
    <location>
        <begin position="23"/>
        <end position="57"/>
    </location>
</feature>
<dbReference type="STRING" id="1184267.A11Q_1366"/>
<gene>
    <name evidence="3" type="ORF">A11Q_1366</name>
</gene>
<feature type="signal peptide" evidence="2">
    <location>
        <begin position="1"/>
        <end position="22"/>
    </location>
</feature>
<organism evidence="3 4">
    <name type="scientific">Pseudobdellovibrio exovorus JSS</name>
    <dbReference type="NCBI Taxonomy" id="1184267"/>
    <lineage>
        <taxon>Bacteria</taxon>
        <taxon>Pseudomonadati</taxon>
        <taxon>Bdellovibrionota</taxon>
        <taxon>Bdellovibrionia</taxon>
        <taxon>Bdellovibrionales</taxon>
        <taxon>Pseudobdellovibrionaceae</taxon>
        <taxon>Pseudobdellovibrio</taxon>
    </lineage>
</organism>
<evidence type="ECO:0000256" key="1">
    <source>
        <dbReference type="SAM" id="MobiDB-lite"/>
    </source>
</evidence>
<evidence type="ECO:0000313" key="4">
    <source>
        <dbReference type="Proteomes" id="UP000012040"/>
    </source>
</evidence>
<sequence length="57" mass="6362">MLKTYNILILLVVFAFSSSVSPLQKGSAQNDEAQQQEKGPVYHPLRPKPYSKTTVNV</sequence>
<dbReference type="EMBL" id="CP003537">
    <property type="protein sequence ID" value="AGH95582.1"/>
    <property type="molecule type" value="Genomic_DNA"/>
</dbReference>
<reference evidence="3 4" key="1">
    <citation type="journal article" date="2013" name="ISME J.">
        <title>By their genes ye shall know them: genomic signatures of predatory bacteria.</title>
        <authorList>
            <person name="Pasternak Z."/>
            <person name="Pietrokovski S."/>
            <person name="Rotem O."/>
            <person name="Gophna U."/>
            <person name="Lurie-Weinberger M.N."/>
            <person name="Jurkevitch E."/>
        </authorList>
    </citation>
    <scope>NUCLEOTIDE SEQUENCE [LARGE SCALE GENOMIC DNA]</scope>
    <source>
        <strain evidence="3 4">JSS</strain>
    </source>
</reference>
<feature type="compositionally biased region" description="Polar residues" evidence="1">
    <location>
        <begin position="23"/>
        <end position="37"/>
    </location>
</feature>
<dbReference type="PATRIC" id="fig|1184267.3.peg.1385"/>
<dbReference type="KEGG" id="bex:A11Q_1366"/>
<evidence type="ECO:0000256" key="2">
    <source>
        <dbReference type="SAM" id="SignalP"/>
    </source>
</evidence>
<keyword evidence="2" id="KW-0732">Signal</keyword>
<evidence type="ECO:0000313" key="3">
    <source>
        <dbReference type="EMBL" id="AGH95582.1"/>
    </source>
</evidence>
<name>M4V869_9BACT</name>
<accession>M4V869</accession>
<proteinExistence type="predicted"/>
<protein>
    <submittedName>
        <fullName evidence="3">Uncharacterized protein</fullName>
    </submittedName>
</protein>
<keyword evidence="4" id="KW-1185">Reference proteome</keyword>
<feature type="chain" id="PRO_5004060030" evidence="2">
    <location>
        <begin position="23"/>
        <end position="57"/>
    </location>
</feature>
<dbReference type="Proteomes" id="UP000012040">
    <property type="component" value="Chromosome"/>
</dbReference>